<dbReference type="GO" id="GO:0005509">
    <property type="term" value="F:calcium ion binding"/>
    <property type="evidence" value="ECO:0007669"/>
    <property type="project" value="InterPro"/>
</dbReference>
<dbReference type="SUPFAM" id="SSF48225">
    <property type="entry name" value="Seven-hairpin glycosidases"/>
    <property type="match status" value="1"/>
</dbReference>
<evidence type="ECO:0000256" key="3">
    <source>
        <dbReference type="ARBA" id="ARBA00007658"/>
    </source>
</evidence>
<dbReference type="Proteomes" id="UP000516437">
    <property type="component" value="Chromosome 5"/>
</dbReference>
<comment type="cofactor">
    <cofactor evidence="1">
        <name>Ca(2+)</name>
        <dbReference type="ChEBI" id="CHEBI:29108"/>
    </cofactor>
</comment>
<keyword evidence="9" id="KW-1185">Reference proteome</keyword>
<dbReference type="InterPro" id="IPR001382">
    <property type="entry name" value="Glyco_hydro_47"/>
</dbReference>
<dbReference type="AlphaFoldDB" id="A0A6A1VQN1"/>
<dbReference type="InterPro" id="IPR036026">
    <property type="entry name" value="Seven-hairpin_glycosidases"/>
</dbReference>
<comment type="similarity">
    <text evidence="3 6">Belongs to the glycosyl hydrolase 47 family.</text>
</comment>
<proteinExistence type="inferred from homology"/>
<evidence type="ECO:0000256" key="1">
    <source>
        <dbReference type="ARBA" id="ARBA00001913"/>
    </source>
</evidence>
<evidence type="ECO:0000256" key="2">
    <source>
        <dbReference type="ARBA" id="ARBA00004922"/>
    </source>
</evidence>
<keyword evidence="7" id="KW-0175">Coiled coil</keyword>
<dbReference type="EMBL" id="RXIC02000023">
    <property type="protein sequence ID" value="KAB1213070.1"/>
    <property type="molecule type" value="Genomic_DNA"/>
</dbReference>
<protein>
    <recommendedName>
        <fullName evidence="6">alpha-1,2-Mannosidase</fullName>
        <ecNumber evidence="6">3.2.1.-</ecNumber>
    </recommendedName>
</protein>
<dbReference type="PANTHER" id="PTHR11742:SF6">
    <property type="entry name" value="MANNOSYL-OLIGOSACCHARIDE ALPHA-1,2-MANNOSIDASE IA-RELATED"/>
    <property type="match status" value="1"/>
</dbReference>
<keyword evidence="4 6" id="KW-0378">Hydrolase</keyword>
<organism evidence="8 9">
    <name type="scientific">Morella rubra</name>
    <name type="common">Chinese bayberry</name>
    <dbReference type="NCBI Taxonomy" id="262757"/>
    <lineage>
        <taxon>Eukaryota</taxon>
        <taxon>Viridiplantae</taxon>
        <taxon>Streptophyta</taxon>
        <taxon>Embryophyta</taxon>
        <taxon>Tracheophyta</taxon>
        <taxon>Spermatophyta</taxon>
        <taxon>Magnoliopsida</taxon>
        <taxon>eudicotyledons</taxon>
        <taxon>Gunneridae</taxon>
        <taxon>Pentapetalae</taxon>
        <taxon>rosids</taxon>
        <taxon>fabids</taxon>
        <taxon>Fagales</taxon>
        <taxon>Myricaceae</taxon>
        <taxon>Morella</taxon>
    </lineage>
</organism>
<dbReference type="GO" id="GO:0005975">
    <property type="term" value="P:carbohydrate metabolic process"/>
    <property type="evidence" value="ECO:0007669"/>
    <property type="project" value="InterPro"/>
</dbReference>
<evidence type="ECO:0000256" key="6">
    <source>
        <dbReference type="RuleBase" id="RU361193"/>
    </source>
</evidence>
<dbReference type="EC" id="3.2.1.-" evidence="6"/>
<comment type="pathway">
    <text evidence="2">Protein modification; protein glycosylation.</text>
</comment>
<dbReference type="GO" id="GO:0000139">
    <property type="term" value="C:Golgi membrane"/>
    <property type="evidence" value="ECO:0007669"/>
    <property type="project" value="TreeGrafter"/>
</dbReference>
<comment type="caution">
    <text evidence="8">The sequence shown here is derived from an EMBL/GenBank/DDBJ whole genome shotgun (WGS) entry which is preliminary data.</text>
</comment>
<feature type="coiled-coil region" evidence="7">
    <location>
        <begin position="49"/>
        <end position="76"/>
    </location>
</feature>
<dbReference type="GO" id="GO:0005783">
    <property type="term" value="C:endoplasmic reticulum"/>
    <property type="evidence" value="ECO:0007669"/>
    <property type="project" value="TreeGrafter"/>
</dbReference>
<dbReference type="PANTHER" id="PTHR11742">
    <property type="entry name" value="MANNOSYL-OLIGOSACCHARIDE ALPHA-1,2-MANNOSIDASE-RELATED"/>
    <property type="match status" value="1"/>
</dbReference>
<evidence type="ECO:0000256" key="4">
    <source>
        <dbReference type="ARBA" id="ARBA00022801"/>
    </source>
</evidence>
<evidence type="ECO:0000313" key="9">
    <source>
        <dbReference type="Proteomes" id="UP000516437"/>
    </source>
</evidence>
<name>A0A6A1VQN1_9ROSI</name>
<dbReference type="Pfam" id="PF01532">
    <property type="entry name" value="Glyco_hydro_47"/>
    <property type="match status" value="1"/>
</dbReference>
<evidence type="ECO:0000256" key="5">
    <source>
        <dbReference type="ARBA" id="ARBA00023157"/>
    </source>
</evidence>
<gene>
    <name evidence="8" type="ORF">CJ030_MR5G019241</name>
</gene>
<evidence type="ECO:0000313" key="8">
    <source>
        <dbReference type="EMBL" id="KAB1213070.1"/>
    </source>
</evidence>
<dbReference type="GO" id="GO:0004571">
    <property type="term" value="F:mannosyl-oligosaccharide 1,2-alpha-mannosidase activity"/>
    <property type="evidence" value="ECO:0007669"/>
    <property type="project" value="InterPro"/>
</dbReference>
<dbReference type="InterPro" id="IPR012341">
    <property type="entry name" value="6hp_glycosidase-like_sf"/>
</dbReference>
<dbReference type="Gene3D" id="1.50.10.10">
    <property type="match status" value="1"/>
</dbReference>
<dbReference type="InterPro" id="IPR050749">
    <property type="entry name" value="Glycosyl_Hydrolase_47"/>
</dbReference>
<accession>A0A6A1VQN1</accession>
<reference evidence="8 9" key="1">
    <citation type="journal article" date="2019" name="Plant Biotechnol. J.">
        <title>The red bayberry genome and genetic basis of sex determination.</title>
        <authorList>
            <person name="Jia H.M."/>
            <person name="Jia H.J."/>
            <person name="Cai Q.L."/>
            <person name="Wang Y."/>
            <person name="Zhao H.B."/>
            <person name="Yang W.F."/>
            <person name="Wang G.Y."/>
            <person name="Li Y.H."/>
            <person name="Zhan D.L."/>
            <person name="Shen Y.T."/>
            <person name="Niu Q.F."/>
            <person name="Chang L."/>
            <person name="Qiu J."/>
            <person name="Zhao L."/>
            <person name="Xie H.B."/>
            <person name="Fu W.Y."/>
            <person name="Jin J."/>
            <person name="Li X.W."/>
            <person name="Jiao Y."/>
            <person name="Zhou C.C."/>
            <person name="Tu T."/>
            <person name="Chai C.Y."/>
            <person name="Gao J.L."/>
            <person name="Fan L.J."/>
            <person name="van de Weg E."/>
            <person name="Wang J.Y."/>
            <person name="Gao Z.S."/>
        </authorList>
    </citation>
    <scope>NUCLEOTIDE SEQUENCE [LARGE SCALE GENOMIC DNA]</scope>
    <source>
        <tissue evidence="8">Leaves</tissue>
    </source>
</reference>
<keyword evidence="6" id="KW-0326">Glycosidase</keyword>
<evidence type="ECO:0000256" key="7">
    <source>
        <dbReference type="SAM" id="Coils"/>
    </source>
</evidence>
<dbReference type="PRINTS" id="PR00747">
    <property type="entry name" value="GLYHDRLASE47"/>
</dbReference>
<dbReference type="OrthoDB" id="8118055at2759"/>
<keyword evidence="5" id="KW-1015">Disulfide bond</keyword>
<sequence>MARSSRSSSSGKWRYCHPLYYLKRPQRLALLFIAFVCGTLVVWDRQTLLREYEVEVSKLNEEVTHLQTLLDELKNTQSGRTSELSKKEAVPDDPIDIQRREKVKEAMLHAWSSYEKYAWGQDELQPQSKIGVNSFGGLGATLVDSLDTLYIMGLDEQFLKAREWVANSLDFNKDYEASVFETTIRVVGGLLSAYDLSSDQVFLDKARDIADRLLPAWDTPSGIPYNIINLAHGRPHNPGWTGGESILADSGTEQLEFIALSQRTGDPKYQQKVSIFFRRIPTSVLISFVAPQQRRVQRLELTPPPHLCVGLD</sequence>